<feature type="transmembrane region" description="Helical" evidence="8">
    <location>
        <begin position="366"/>
        <end position="385"/>
    </location>
</feature>
<dbReference type="AlphaFoldDB" id="A0A7W7ZSV0"/>
<keyword evidence="4" id="KW-1003">Cell membrane</keyword>
<evidence type="ECO:0000256" key="3">
    <source>
        <dbReference type="ARBA" id="ARBA00022448"/>
    </source>
</evidence>
<dbReference type="CDD" id="cd01118">
    <property type="entry name" value="ArsB_permease"/>
    <property type="match status" value="1"/>
</dbReference>
<feature type="domain" description="Citrate transporter-like" evidence="9">
    <location>
        <begin position="38"/>
        <end position="354"/>
    </location>
</feature>
<dbReference type="Pfam" id="PF03600">
    <property type="entry name" value="CitMHS"/>
    <property type="match status" value="1"/>
</dbReference>
<organism evidence="10 11">
    <name type="scientific">Granulicella mallensis</name>
    <dbReference type="NCBI Taxonomy" id="940614"/>
    <lineage>
        <taxon>Bacteria</taxon>
        <taxon>Pseudomonadati</taxon>
        <taxon>Acidobacteriota</taxon>
        <taxon>Terriglobia</taxon>
        <taxon>Terriglobales</taxon>
        <taxon>Acidobacteriaceae</taxon>
        <taxon>Granulicella</taxon>
    </lineage>
</organism>
<accession>A0A7W7ZSV0</accession>
<evidence type="ECO:0000256" key="2">
    <source>
        <dbReference type="ARBA" id="ARBA00009843"/>
    </source>
</evidence>
<evidence type="ECO:0000313" key="11">
    <source>
        <dbReference type="Proteomes" id="UP000584867"/>
    </source>
</evidence>
<evidence type="ECO:0000259" key="9">
    <source>
        <dbReference type="Pfam" id="PF03600"/>
    </source>
</evidence>
<comment type="similarity">
    <text evidence="2">Belongs to the CitM (TC 2.A.11) transporter family.</text>
</comment>
<evidence type="ECO:0000256" key="7">
    <source>
        <dbReference type="ARBA" id="ARBA00023136"/>
    </source>
</evidence>
<dbReference type="GO" id="GO:0015105">
    <property type="term" value="F:arsenite transmembrane transporter activity"/>
    <property type="evidence" value="ECO:0007669"/>
    <property type="project" value="InterPro"/>
</dbReference>
<evidence type="ECO:0000256" key="1">
    <source>
        <dbReference type="ARBA" id="ARBA00004651"/>
    </source>
</evidence>
<dbReference type="Proteomes" id="UP000584867">
    <property type="component" value="Unassembled WGS sequence"/>
</dbReference>
<dbReference type="PANTHER" id="PTHR43302:SF5">
    <property type="entry name" value="TRANSPORTER ARSB-RELATED"/>
    <property type="match status" value="1"/>
</dbReference>
<feature type="transmembrane region" description="Helical" evidence="8">
    <location>
        <begin position="31"/>
        <end position="48"/>
    </location>
</feature>
<feature type="transmembrane region" description="Helical" evidence="8">
    <location>
        <begin position="273"/>
        <end position="295"/>
    </location>
</feature>
<protein>
    <submittedName>
        <fullName evidence="10">Arsenical pump membrane protein</fullName>
    </submittedName>
</protein>
<feature type="transmembrane region" description="Helical" evidence="8">
    <location>
        <begin position="223"/>
        <end position="241"/>
    </location>
</feature>
<keyword evidence="5 8" id="KW-0812">Transmembrane</keyword>
<feature type="transmembrane region" description="Helical" evidence="8">
    <location>
        <begin position="339"/>
        <end position="360"/>
    </location>
</feature>
<dbReference type="InterPro" id="IPR004680">
    <property type="entry name" value="Cit_transptr-like_dom"/>
</dbReference>
<name>A0A7W7ZSV0_9BACT</name>
<dbReference type="PANTHER" id="PTHR43302">
    <property type="entry name" value="TRANSPORTER ARSB-RELATED"/>
    <property type="match status" value="1"/>
</dbReference>
<dbReference type="PRINTS" id="PR00758">
    <property type="entry name" value="ARSENICPUMP"/>
</dbReference>
<feature type="transmembrane region" description="Helical" evidence="8">
    <location>
        <begin position="6"/>
        <end position="24"/>
    </location>
</feature>
<evidence type="ECO:0000256" key="8">
    <source>
        <dbReference type="SAM" id="Phobius"/>
    </source>
</evidence>
<dbReference type="RefSeq" id="WP_184258094.1">
    <property type="nucleotide sequence ID" value="NZ_JACHIO010000016.1"/>
</dbReference>
<proteinExistence type="inferred from homology"/>
<dbReference type="EMBL" id="JACHIO010000016">
    <property type="protein sequence ID" value="MBB5065425.1"/>
    <property type="molecule type" value="Genomic_DNA"/>
</dbReference>
<evidence type="ECO:0000313" key="10">
    <source>
        <dbReference type="EMBL" id="MBB5065425.1"/>
    </source>
</evidence>
<dbReference type="GO" id="GO:0005886">
    <property type="term" value="C:plasma membrane"/>
    <property type="evidence" value="ECO:0007669"/>
    <property type="project" value="UniProtKB-SubCell"/>
</dbReference>
<feature type="transmembrane region" description="Helical" evidence="8">
    <location>
        <begin position="307"/>
        <end position="327"/>
    </location>
</feature>
<keyword evidence="7 8" id="KW-0472">Membrane</keyword>
<reference evidence="10 11" key="1">
    <citation type="submission" date="2020-08" db="EMBL/GenBank/DDBJ databases">
        <title>Genomic Encyclopedia of Type Strains, Phase IV (KMG-V): Genome sequencing to study the core and pangenomes of soil and plant-associated prokaryotes.</title>
        <authorList>
            <person name="Whitman W."/>
        </authorList>
    </citation>
    <scope>NUCLEOTIDE SEQUENCE [LARGE SCALE GENOMIC DNA]</scope>
    <source>
        <strain evidence="10 11">X5P3</strain>
    </source>
</reference>
<comment type="caution">
    <text evidence="10">The sequence shown here is derived from an EMBL/GenBank/DDBJ whole genome shotgun (WGS) entry which is preliminary data.</text>
</comment>
<evidence type="ECO:0000256" key="6">
    <source>
        <dbReference type="ARBA" id="ARBA00022989"/>
    </source>
</evidence>
<feature type="transmembrane region" description="Helical" evidence="8">
    <location>
        <begin position="247"/>
        <end position="266"/>
    </location>
</feature>
<comment type="subcellular location">
    <subcellularLocation>
        <location evidence="1">Cell membrane</location>
        <topology evidence="1">Multi-pass membrane protein</topology>
    </subcellularLocation>
</comment>
<feature type="transmembrane region" description="Helical" evidence="8">
    <location>
        <begin position="397"/>
        <end position="423"/>
    </location>
</feature>
<keyword evidence="3" id="KW-0813">Transport</keyword>
<dbReference type="InterPro" id="IPR000802">
    <property type="entry name" value="Arsenical_pump_ArsB"/>
</dbReference>
<feature type="transmembrane region" description="Helical" evidence="8">
    <location>
        <begin position="180"/>
        <end position="202"/>
    </location>
</feature>
<gene>
    <name evidence="10" type="ORF">HDF15_003793</name>
</gene>
<sequence length="426" mass="44744">MPASALAHILLPLIVALSILLMLVRPRGIAEVYWISGGALLLVALRLVPLPLAGHAVAEGSDVYLFLIGMMLLSELAREQGVFDWVSSVAVRSAKGSCTRLFTMVYAVGTLVTIFMSNDATAVVLTPAILTAIRKAKIQPLPYLFICALIANAASFVLPISNPANLVVFHTGMPPLGQWLALFGVPSLLSIGATYLVMRFLFRKELCETIDSEAEDAPLSTNGKLVLTGLAVMIAVLLTASAMKKDLGLPTCLAALVITAIVSIKAKSNPLKLAAEISWGTLVLVAGLFLLVDAVESQGALKFTQAWLAWAQSLPTVAGALVVGYAVGIANNLVNNLPLGLIAGATLHVAQVKGLLANAVLIGIDLGPNLSVTGSLATILWLLALRKEKLDVSFWDFLKVGIVVMPVALFVALGGAIAMHLLLHGS</sequence>
<evidence type="ECO:0000256" key="4">
    <source>
        <dbReference type="ARBA" id="ARBA00022475"/>
    </source>
</evidence>
<feature type="transmembrane region" description="Helical" evidence="8">
    <location>
        <begin position="141"/>
        <end position="160"/>
    </location>
</feature>
<keyword evidence="6 8" id="KW-1133">Transmembrane helix</keyword>
<feature type="transmembrane region" description="Helical" evidence="8">
    <location>
        <begin position="104"/>
        <end position="129"/>
    </location>
</feature>
<evidence type="ECO:0000256" key="5">
    <source>
        <dbReference type="ARBA" id="ARBA00022692"/>
    </source>
</evidence>